<dbReference type="Pfam" id="PF00551">
    <property type="entry name" value="Formyl_trans_N"/>
    <property type="match status" value="1"/>
</dbReference>
<protein>
    <submittedName>
        <fullName evidence="3">Methionyl-tRNA formyltransferase</fullName>
    </submittedName>
</protein>
<dbReference type="GO" id="GO:0005829">
    <property type="term" value="C:cytosol"/>
    <property type="evidence" value="ECO:0007669"/>
    <property type="project" value="TreeGrafter"/>
</dbReference>
<dbReference type="InterPro" id="IPR005793">
    <property type="entry name" value="Formyl_trans_C"/>
</dbReference>
<evidence type="ECO:0000313" key="3">
    <source>
        <dbReference type="EMBL" id="ESP95125.1"/>
    </source>
</evidence>
<evidence type="ECO:0000259" key="2">
    <source>
        <dbReference type="Pfam" id="PF02911"/>
    </source>
</evidence>
<dbReference type="SUPFAM" id="SSF53328">
    <property type="entry name" value="Formyltransferase"/>
    <property type="match status" value="1"/>
</dbReference>
<evidence type="ECO:0000259" key="1">
    <source>
        <dbReference type="Pfam" id="PF00551"/>
    </source>
</evidence>
<dbReference type="InterPro" id="IPR011034">
    <property type="entry name" value="Formyl_transferase-like_C_sf"/>
</dbReference>
<dbReference type="InterPro" id="IPR036477">
    <property type="entry name" value="Formyl_transf_N_sf"/>
</dbReference>
<dbReference type="PANTHER" id="PTHR11138">
    <property type="entry name" value="METHIONYL-TRNA FORMYLTRANSFERASE"/>
    <property type="match status" value="1"/>
</dbReference>
<feature type="domain" description="Formyl transferase N-terminal" evidence="1">
    <location>
        <begin position="59"/>
        <end position="138"/>
    </location>
</feature>
<keyword evidence="3" id="KW-0808">Transferase</keyword>
<sequence length="287" mass="31749">MFRLCVQGQKGLESLKGFHSVLGNEGIIVSIGKDANVVNDFSSEIQTYCESNEIKTFDKSMGLEAISYTVAVGWQRIINDVPMDSIIVMHDSILPRYRGFNPLVSALLNGDEQVGVTAIIAEETYDTGPIVAQEIADVSYPIKISNAIELVSGLYKSLSVKVANAIADGKLTTSVQDESKATYSLWRDNEDYFIDFSLSAEQIQRHVNSVGAPYMGAQAYLNDEHVFIDEVEVVEDVHIENRAIGKVIFLKDQIATIVCGKGLIKILSMRDSQGQAIRVNKFRSRFK</sequence>
<dbReference type="InterPro" id="IPR002376">
    <property type="entry name" value="Formyl_transf_N"/>
</dbReference>
<reference evidence="3 4" key="1">
    <citation type="submission" date="2013-07" db="EMBL/GenBank/DDBJ databases">
        <title>Draft genome sequence of Pseudoalteromonas luteoviolacea 2ta16.</title>
        <authorList>
            <person name="Allen E.E."/>
            <person name="Azam F."/>
            <person name="Podell S."/>
        </authorList>
    </citation>
    <scope>NUCLEOTIDE SEQUENCE [LARGE SCALE GENOMIC DNA]</scope>
    <source>
        <strain evidence="3 4">2ta16</strain>
    </source>
</reference>
<dbReference type="RefSeq" id="WP_023397364.1">
    <property type="nucleotide sequence ID" value="NZ_AUSV01000006.1"/>
</dbReference>
<feature type="domain" description="Formyl transferase C-terminal" evidence="2">
    <location>
        <begin position="189"/>
        <end position="283"/>
    </location>
</feature>
<dbReference type="GO" id="GO:0004479">
    <property type="term" value="F:methionyl-tRNA formyltransferase activity"/>
    <property type="evidence" value="ECO:0007669"/>
    <property type="project" value="TreeGrafter"/>
</dbReference>
<gene>
    <name evidence="3" type="ORF">PL2TA16_04381</name>
</gene>
<dbReference type="AlphaFoldDB" id="V4HWC6"/>
<organism evidence="3 4">
    <name type="scientific">Pseudoalteromonas luteoviolacea (strain 2ta16)</name>
    <dbReference type="NCBI Taxonomy" id="1353533"/>
    <lineage>
        <taxon>Bacteria</taxon>
        <taxon>Pseudomonadati</taxon>
        <taxon>Pseudomonadota</taxon>
        <taxon>Gammaproteobacteria</taxon>
        <taxon>Alteromonadales</taxon>
        <taxon>Pseudoalteromonadaceae</taxon>
        <taxon>Pseudoalteromonas</taxon>
    </lineage>
</organism>
<dbReference type="PANTHER" id="PTHR11138:SF5">
    <property type="entry name" value="METHIONYL-TRNA FORMYLTRANSFERASE, MITOCHONDRIAL"/>
    <property type="match status" value="1"/>
</dbReference>
<evidence type="ECO:0000313" key="4">
    <source>
        <dbReference type="Proteomes" id="UP000017820"/>
    </source>
</evidence>
<dbReference type="SUPFAM" id="SSF50486">
    <property type="entry name" value="FMT C-terminal domain-like"/>
    <property type="match status" value="1"/>
</dbReference>
<comment type="caution">
    <text evidence="3">The sequence shown here is derived from an EMBL/GenBank/DDBJ whole genome shotgun (WGS) entry which is preliminary data.</text>
</comment>
<dbReference type="Pfam" id="PF02911">
    <property type="entry name" value="Formyl_trans_C"/>
    <property type="match status" value="1"/>
</dbReference>
<name>V4HWC6_PSEL2</name>
<proteinExistence type="predicted"/>
<dbReference type="Proteomes" id="UP000017820">
    <property type="component" value="Unassembled WGS sequence"/>
</dbReference>
<dbReference type="CDD" id="cd08370">
    <property type="entry name" value="FMT_C_like"/>
    <property type="match status" value="1"/>
</dbReference>
<accession>V4HWC6</accession>
<dbReference type="PATRIC" id="fig|1353533.3.peg.401"/>
<dbReference type="Gene3D" id="3.40.50.12230">
    <property type="match status" value="1"/>
</dbReference>
<dbReference type="EMBL" id="AUSV01000006">
    <property type="protein sequence ID" value="ESP95125.1"/>
    <property type="molecule type" value="Genomic_DNA"/>
</dbReference>